<feature type="repeat" description="PPR" evidence="4">
    <location>
        <begin position="331"/>
        <end position="366"/>
    </location>
</feature>
<feature type="repeat" description="PPR" evidence="4">
    <location>
        <begin position="437"/>
        <end position="471"/>
    </location>
</feature>
<dbReference type="PANTHER" id="PTHR47874">
    <property type="entry name" value="EXPRESSED PROTEIN"/>
    <property type="match status" value="1"/>
</dbReference>
<comment type="similarity">
    <text evidence="1">Belongs to the PPR family. P subfamily.</text>
</comment>
<dbReference type="InterPro" id="IPR011990">
    <property type="entry name" value="TPR-like_helical_dom_sf"/>
</dbReference>
<dbReference type="Pfam" id="PF13041">
    <property type="entry name" value="PPR_2"/>
    <property type="match status" value="4"/>
</dbReference>
<evidence type="ECO:0000256" key="3">
    <source>
        <dbReference type="ARBA" id="ARBA00022946"/>
    </source>
</evidence>
<evidence type="ECO:0000256" key="2">
    <source>
        <dbReference type="ARBA" id="ARBA00022737"/>
    </source>
</evidence>
<proteinExistence type="inferred from homology"/>
<dbReference type="GO" id="GO:0003729">
    <property type="term" value="F:mRNA binding"/>
    <property type="evidence" value="ECO:0007669"/>
    <property type="project" value="InterPro"/>
</dbReference>
<evidence type="ECO:0000313" key="7">
    <source>
        <dbReference type="Proteomes" id="UP000251960"/>
    </source>
</evidence>
<evidence type="ECO:0000313" key="6">
    <source>
        <dbReference type="EMBL" id="PWZ13934.1"/>
    </source>
</evidence>
<name>A0A3L6DYX1_MAIZE</name>
<accession>A0A3L6DYX1</accession>
<reference evidence="6 7" key="1">
    <citation type="journal article" date="2018" name="Nat. Genet.">
        <title>Extensive intraspecific gene order and gene structural variations between Mo17 and other maize genomes.</title>
        <authorList>
            <person name="Sun S."/>
            <person name="Zhou Y."/>
            <person name="Chen J."/>
            <person name="Shi J."/>
            <person name="Zhao H."/>
            <person name="Zhao H."/>
            <person name="Song W."/>
            <person name="Zhang M."/>
            <person name="Cui Y."/>
            <person name="Dong X."/>
            <person name="Liu H."/>
            <person name="Ma X."/>
            <person name="Jiao Y."/>
            <person name="Wang B."/>
            <person name="Wei X."/>
            <person name="Stein J.C."/>
            <person name="Glaubitz J.C."/>
            <person name="Lu F."/>
            <person name="Yu G."/>
            <person name="Liang C."/>
            <person name="Fengler K."/>
            <person name="Li B."/>
            <person name="Rafalski A."/>
            <person name="Schnable P.S."/>
            <person name="Ware D.H."/>
            <person name="Buckler E.S."/>
            <person name="Lai J."/>
        </authorList>
    </citation>
    <scope>NUCLEOTIDE SEQUENCE [LARGE SCALE GENOMIC DNA]</scope>
    <source>
        <strain evidence="7">cv. Missouri 17</strain>
        <tissue evidence="6">Seedling</tissue>
    </source>
</reference>
<dbReference type="EMBL" id="NCVQ01000008">
    <property type="protein sequence ID" value="PWZ13935.1"/>
    <property type="molecule type" value="Genomic_DNA"/>
</dbReference>
<dbReference type="PROSITE" id="PS51375">
    <property type="entry name" value="PPR"/>
    <property type="match status" value="7"/>
</dbReference>
<feature type="compositionally biased region" description="Low complexity" evidence="5">
    <location>
        <begin position="155"/>
        <end position="172"/>
    </location>
</feature>
<sequence length="580" mass="64377">MGPPSYTASPCTGSALFSNTRAPPPPPRLLIRWGPGPPSAVGRHGGRVAPSQERRGPAPSQERRRPAPSQERRRPAPSQERRRPSESSSQSHQLQERKRHWKAGEFPGTAADGGGGGGRRPALGNRHSKAGEFPGTDGVRAAPAPPQGKRHWKAGEFPGAAAAPGSGTPRTPLKNVKKRLDARADAKAWACTVTEALADRVSSKNWQEALQVFEMLKEQPFYHPKEGTYMKLIVLLGRSGQPTRAHQLFDEMLQQGCQPTPELYTALIGAYCRSCLLDEALQLLNDMKSSPLCQPDVYTYSTIIKACVDAARFDLTDTMYKDMAERSISPNTVTQNIVLSGYGKAGRLDDMERVLSDMLDSVSCKPDVWTMNIILSLFGNRGEVELMERWYEKFRGYGVEPETRTLNILIGAYGKRRMYDKMSAVMEHMRKLAFPWTTATYNNVIEAFAEAGDAGNMEHAFNQMRSEGMRPDTKTFCCLIDGFSRAGQFHKVVGMVKLAERLDVPVNTPFHNAVLGACARADDLVEMERVFRRMKHTQCEPDASTYSILVEAYRKEGMTDKIYALHQENPALVPADFVMV</sequence>
<dbReference type="ExpressionAtlas" id="A0A3L6DYX1">
    <property type="expression patterns" value="baseline and differential"/>
</dbReference>
<feature type="region of interest" description="Disordered" evidence="5">
    <location>
        <begin position="1"/>
        <end position="173"/>
    </location>
</feature>
<feature type="repeat" description="PPR" evidence="4">
    <location>
        <begin position="225"/>
        <end position="259"/>
    </location>
</feature>
<feature type="compositionally biased region" description="Polar residues" evidence="5">
    <location>
        <begin position="1"/>
        <end position="21"/>
    </location>
</feature>
<feature type="repeat" description="PPR" evidence="4">
    <location>
        <begin position="260"/>
        <end position="294"/>
    </location>
</feature>
<dbReference type="AlphaFoldDB" id="A0A3L6DYX1"/>
<dbReference type="InterPro" id="IPR002885">
    <property type="entry name" value="PPR_rpt"/>
</dbReference>
<feature type="compositionally biased region" description="Basic and acidic residues" evidence="5">
    <location>
        <begin position="52"/>
        <end position="85"/>
    </location>
</feature>
<dbReference type="Proteomes" id="UP000251960">
    <property type="component" value="Chromosome 7"/>
</dbReference>
<accession>A0A3L6DZC1</accession>
<keyword evidence="2" id="KW-0677">Repeat</keyword>
<dbReference type="NCBIfam" id="TIGR00756">
    <property type="entry name" value="PPR"/>
    <property type="match status" value="8"/>
</dbReference>
<evidence type="ECO:0000256" key="4">
    <source>
        <dbReference type="PROSITE-ProRule" id="PRU00708"/>
    </source>
</evidence>
<keyword evidence="3" id="KW-0809">Transit peptide</keyword>
<feature type="repeat" description="PPR" evidence="4">
    <location>
        <begin position="507"/>
        <end position="541"/>
    </location>
</feature>
<organism evidence="6">
    <name type="scientific">Zea mays</name>
    <name type="common">Maize</name>
    <dbReference type="NCBI Taxonomy" id="4577"/>
    <lineage>
        <taxon>Eukaryota</taxon>
        <taxon>Viridiplantae</taxon>
        <taxon>Streptophyta</taxon>
        <taxon>Embryophyta</taxon>
        <taxon>Tracheophyta</taxon>
        <taxon>Spermatophyta</taxon>
        <taxon>Magnoliopsida</taxon>
        <taxon>Liliopsida</taxon>
        <taxon>Poales</taxon>
        <taxon>Poaceae</taxon>
        <taxon>PACMAD clade</taxon>
        <taxon>Panicoideae</taxon>
        <taxon>Andropogonodae</taxon>
        <taxon>Andropogoneae</taxon>
        <taxon>Tripsacinae</taxon>
        <taxon>Zea</taxon>
    </lineage>
</organism>
<feature type="repeat" description="PPR" evidence="4">
    <location>
        <begin position="367"/>
        <end position="401"/>
    </location>
</feature>
<dbReference type="Pfam" id="PF01535">
    <property type="entry name" value="PPR"/>
    <property type="match status" value="2"/>
</dbReference>
<feature type="repeat" description="PPR" evidence="4">
    <location>
        <begin position="296"/>
        <end position="330"/>
    </location>
</feature>
<gene>
    <name evidence="6" type="ORF">Zm00014a_038247</name>
</gene>
<evidence type="ECO:0000256" key="1">
    <source>
        <dbReference type="ARBA" id="ARBA00007626"/>
    </source>
</evidence>
<dbReference type="EMBL" id="NCVQ01000008">
    <property type="protein sequence ID" value="PWZ13934.1"/>
    <property type="molecule type" value="Genomic_DNA"/>
</dbReference>
<dbReference type="Gene3D" id="1.25.40.10">
    <property type="entry name" value="Tetratricopeptide repeat domain"/>
    <property type="match status" value="4"/>
</dbReference>
<comment type="caution">
    <text evidence="6">The sequence shown here is derived from an EMBL/GenBank/DDBJ whole genome shotgun (WGS) entry which is preliminary data.</text>
</comment>
<evidence type="ECO:0000256" key="5">
    <source>
        <dbReference type="SAM" id="MobiDB-lite"/>
    </source>
</evidence>
<dbReference type="InterPro" id="IPR044179">
    <property type="entry name" value="PPR5-like"/>
</dbReference>
<protein>
    <submittedName>
        <fullName evidence="6">Pentatricopeptide repeat-containing protein</fullName>
    </submittedName>
</protein>
<dbReference type="PANTHER" id="PTHR47874:SF7">
    <property type="entry name" value="BNAA05G30910D PROTEIN"/>
    <property type="match status" value="1"/>
</dbReference>